<sequence>MLNIHYLRFMKNNQIITNFPVFNYQHFQNIFNKYYPNISTPDKNFLQWFIGFSEGNLCFNNNSNKFVIKHKNIQVLHYIQNKIGLGKVIKTKYNNYYTLQNSNDKIILANLFNNNLVLPTSIQQFKLWIKNNSIHIQFPNNTIINKPSNLWISGFIDSNAKFHYKLTSNKSYRFLVIFKLKDTKNIPILNLLKNMFGGQVKAYPMKHVYQLQIQGLFNMDKIIEFINDYQLIANKKSYNTWKHLNHKAKIISNSGNKDNGLNNIRQVYLFYLYCIINEYNHIQYRDDHFIIIIKT</sequence>
<gene>
    <name evidence="3" type="primary">orf3</name>
</gene>
<keyword evidence="3" id="KW-0378">Hydrolase</keyword>
<dbReference type="InterPro" id="IPR027434">
    <property type="entry name" value="Homing_endonucl"/>
</dbReference>
<reference evidence="3" key="1">
    <citation type="journal article" date="2021" name="FEMS Yeast Res.">
        <title>Comparative analysis of Malassezia furfur mitogenomes and the development of a mitochondria-based typing approach.</title>
        <authorList>
            <person name="Theelen B."/>
            <person name="Christinaki A.C."/>
            <person name="Dawson T.L."/>
            <person name="Boekhout T."/>
            <person name="Kouvelis V.N."/>
        </authorList>
    </citation>
    <scope>NUCLEOTIDE SEQUENCE</scope>
    <source>
        <strain evidence="3">CBS 9374</strain>
    </source>
</reference>
<protein>
    <submittedName>
        <fullName evidence="3">Putative LAGLIDADG homing endonuclease</fullName>
    </submittedName>
</protein>
<feature type="domain" description="Homing endonuclease LAGLIDADG" evidence="2">
    <location>
        <begin position="152"/>
        <end position="243"/>
    </location>
</feature>
<dbReference type="GO" id="GO:0004519">
    <property type="term" value="F:endonuclease activity"/>
    <property type="evidence" value="ECO:0007669"/>
    <property type="project" value="UniProtKB-KW"/>
</dbReference>
<keyword evidence="3" id="KW-0255">Endonuclease</keyword>
<evidence type="ECO:0000256" key="1">
    <source>
        <dbReference type="ARBA" id="ARBA00002670"/>
    </source>
</evidence>
<dbReference type="Pfam" id="PF00961">
    <property type="entry name" value="LAGLIDADG_1"/>
    <property type="match status" value="1"/>
</dbReference>
<dbReference type="PANTHER" id="PTHR36181">
    <property type="entry name" value="INTRON-ENCODED ENDONUCLEASE AI3-RELATED"/>
    <property type="match status" value="1"/>
</dbReference>
<dbReference type="InterPro" id="IPR051289">
    <property type="entry name" value="LAGLIDADG_Endonuclease"/>
</dbReference>
<evidence type="ECO:0000313" key="3">
    <source>
        <dbReference type="EMBL" id="UBU96590.1"/>
    </source>
</evidence>
<dbReference type="Gene3D" id="3.10.28.10">
    <property type="entry name" value="Homing endonucleases"/>
    <property type="match status" value="2"/>
</dbReference>
<accession>A0A8K1I5K8</accession>
<dbReference type="GO" id="GO:0005739">
    <property type="term" value="C:mitochondrion"/>
    <property type="evidence" value="ECO:0007669"/>
    <property type="project" value="UniProtKB-ARBA"/>
</dbReference>
<name>A0A8K1I5K8_MALFU</name>
<evidence type="ECO:0000259" key="2">
    <source>
        <dbReference type="Pfam" id="PF00961"/>
    </source>
</evidence>
<comment type="function">
    <text evidence="1">Mitochondrial DNA endonuclease involved in intron homing.</text>
</comment>
<proteinExistence type="predicted"/>
<geneLocation type="mitochondrion" evidence="3"/>
<dbReference type="SUPFAM" id="SSF55608">
    <property type="entry name" value="Homing endonucleases"/>
    <property type="match status" value="2"/>
</dbReference>
<dbReference type="EMBL" id="MW683314">
    <property type="protein sequence ID" value="UBU96590.1"/>
    <property type="molecule type" value="Genomic_DNA"/>
</dbReference>
<dbReference type="AlphaFoldDB" id="A0A8K1I5K8"/>
<dbReference type="PANTHER" id="PTHR36181:SF4">
    <property type="entry name" value="LAGLIDADG ENDONUCLEASE"/>
    <property type="match status" value="1"/>
</dbReference>
<organism evidence="3">
    <name type="scientific">Malassezia furfur</name>
    <name type="common">Pityriasis versicolor infection agent</name>
    <name type="synonym">Pityrosporum furfur</name>
    <dbReference type="NCBI Taxonomy" id="55194"/>
    <lineage>
        <taxon>Eukaryota</taxon>
        <taxon>Fungi</taxon>
        <taxon>Dikarya</taxon>
        <taxon>Basidiomycota</taxon>
        <taxon>Ustilaginomycotina</taxon>
        <taxon>Malasseziomycetes</taxon>
        <taxon>Malasseziales</taxon>
        <taxon>Malasseziaceae</taxon>
        <taxon>Malassezia</taxon>
    </lineage>
</organism>
<keyword evidence="3" id="KW-0496">Mitochondrion</keyword>
<keyword evidence="3" id="KW-0540">Nuclease</keyword>
<dbReference type="InterPro" id="IPR004860">
    <property type="entry name" value="LAGLIDADG_dom"/>
</dbReference>